<sequence length="167" mass="19724">MEQFLLDRAAIFRNEPIFAYESALEFLQNRKFNDSLAMSRRAFYLSLKKNGNCEKEILYPLHRIYRQQGSITDVQAIEILQEIVESGRKIDSEFLDAKLKQTGYNRELLLFSLFYLRKNPTSDSNFKAEEWKSYFAKLRKQKEEEDLSKIASPFAYDSEESSFLSEK</sequence>
<dbReference type="Proteomes" id="UP000012149">
    <property type="component" value="Unassembled WGS sequence"/>
</dbReference>
<organism evidence="1 2">
    <name type="scientific">Leptospira santarosai str. CBC1416</name>
    <dbReference type="NCBI Taxonomy" id="1193059"/>
    <lineage>
        <taxon>Bacteria</taxon>
        <taxon>Pseudomonadati</taxon>
        <taxon>Spirochaetota</taxon>
        <taxon>Spirochaetia</taxon>
        <taxon>Leptospirales</taxon>
        <taxon>Leptospiraceae</taxon>
        <taxon>Leptospira</taxon>
    </lineage>
</organism>
<gene>
    <name evidence="1" type="ORF">LEP1GSC161_3440</name>
</gene>
<evidence type="ECO:0000313" key="1">
    <source>
        <dbReference type="EMBL" id="EMO55981.1"/>
    </source>
</evidence>
<comment type="caution">
    <text evidence="1">The sequence shown here is derived from an EMBL/GenBank/DDBJ whole genome shotgun (WGS) entry which is preliminary data.</text>
</comment>
<accession>M6VLK3</accession>
<proteinExistence type="predicted"/>
<reference evidence="1 2" key="1">
    <citation type="submission" date="2013-01" db="EMBL/GenBank/DDBJ databases">
        <authorList>
            <person name="Harkins D.M."/>
            <person name="Durkin A.S."/>
            <person name="Brinkac L.M."/>
            <person name="Haft D.H."/>
            <person name="Selengut J.D."/>
            <person name="Sanka R."/>
            <person name="DePew J."/>
            <person name="Purushe J."/>
            <person name="Matthias M.A."/>
            <person name="Vinetz J.M."/>
            <person name="Sutton G.G."/>
            <person name="Nierman W.C."/>
            <person name="Fouts D.E."/>
        </authorList>
    </citation>
    <scope>NUCLEOTIDE SEQUENCE [LARGE SCALE GENOMIC DNA]</scope>
    <source>
        <strain evidence="1 2">CBC1416</strain>
    </source>
</reference>
<protein>
    <submittedName>
        <fullName evidence="1">Uncharacterized protein</fullName>
    </submittedName>
</protein>
<name>M6VLK3_9LEPT</name>
<dbReference type="AlphaFoldDB" id="M6VLK3"/>
<dbReference type="EMBL" id="AKWE02000189">
    <property type="protein sequence ID" value="EMO55981.1"/>
    <property type="molecule type" value="Genomic_DNA"/>
</dbReference>
<evidence type="ECO:0000313" key="2">
    <source>
        <dbReference type="Proteomes" id="UP000012149"/>
    </source>
</evidence>